<dbReference type="Proteomes" id="UP000472274">
    <property type="component" value="Unplaced"/>
</dbReference>
<dbReference type="InterPro" id="IPR036645">
    <property type="entry name" value="Elafin-like_sf"/>
</dbReference>
<dbReference type="GeneTree" id="ENSGT01000000216482"/>
<proteinExistence type="predicted"/>
<dbReference type="InParanoid" id="A0A674IYT4"/>
<dbReference type="SUPFAM" id="SSF57256">
    <property type="entry name" value="Elafin-like"/>
    <property type="match status" value="1"/>
</dbReference>
<name>A0A674IYT4_9SAUR</name>
<reference evidence="3" key="2">
    <citation type="submission" date="2025-09" db="UniProtKB">
        <authorList>
            <consortium name="Ensembl"/>
        </authorList>
    </citation>
    <scope>IDENTIFICATION</scope>
</reference>
<dbReference type="InterPro" id="IPR008197">
    <property type="entry name" value="WAP_dom"/>
</dbReference>
<dbReference type="Pfam" id="PF00095">
    <property type="entry name" value="WAP"/>
    <property type="match status" value="1"/>
</dbReference>
<sequence length="107" mass="11150">MSLDSLLQLLLPIPALAAPCSPLLTTMRPGCGGPKPGTCPPDPAKCRHAAPPECDSDGGCPGRKKCCFRTCAMRSSRSWSSSPRLPSSGARWCQSGAASVIKPTEPK</sequence>
<keyword evidence="1" id="KW-0732">Signal</keyword>
<feature type="chain" id="PRO_5025400403" description="WAP domain-containing protein" evidence="1">
    <location>
        <begin position="18"/>
        <end position="107"/>
    </location>
</feature>
<dbReference type="SMART" id="SM00217">
    <property type="entry name" value="WAP"/>
    <property type="match status" value="1"/>
</dbReference>
<evidence type="ECO:0000313" key="4">
    <source>
        <dbReference type="Proteomes" id="UP000472274"/>
    </source>
</evidence>
<reference evidence="3" key="1">
    <citation type="submission" date="2025-08" db="UniProtKB">
        <authorList>
            <consortium name="Ensembl"/>
        </authorList>
    </citation>
    <scope>IDENTIFICATION</scope>
</reference>
<dbReference type="PROSITE" id="PS51390">
    <property type="entry name" value="WAP"/>
    <property type="match status" value="1"/>
</dbReference>
<keyword evidence="4" id="KW-1185">Reference proteome</keyword>
<feature type="signal peptide" evidence="1">
    <location>
        <begin position="1"/>
        <end position="17"/>
    </location>
</feature>
<organism evidence="3 4">
    <name type="scientific">Terrapene triunguis</name>
    <name type="common">Three-toed box turtle</name>
    <dbReference type="NCBI Taxonomy" id="2587831"/>
    <lineage>
        <taxon>Eukaryota</taxon>
        <taxon>Metazoa</taxon>
        <taxon>Chordata</taxon>
        <taxon>Craniata</taxon>
        <taxon>Vertebrata</taxon>
        <taxon>Euteleostomi</taxon>
        <taxon>Archelosauria</taxon>
        <taxon>Testudinata</taxon>
        <taxon>Testudines</taxon>
        <taxon>Cryptodira</taxon>
        <taxon>Durocryptodira</taxon>
        <taxon>Testudinoidea</taxon>
        <taxon>Emydidae</taxon>
        <taxon>Terrapene</taxon>
    </lineage>
</organism>
<dbReference type="GO" id="GO:0030414">
    <property type="term" value="F:peptidase inhibitor activity"/>
    <property type="evidence" value="ECO:0007669"/>
    <property type="project" value="InterPro"/>
</dbReference>
<evidence type="ECO:0000313" key="3">
    <source>
        <dbReference type="Ensembl" id="ENSTMTP00000012459.1"/>
    </source>
</evidence>
<dbReference type="Ensembl" id="ENSTMTT00000012891.1">
    <property type="protein sequence ID" value="ENSTMTP00000012459.1"/>
    <property type="gene ID" value="ENSTMTG00000009017.1"/>
</dbReference>
<accession>A0A674IYT4</accession>
<feature type="domain" description="WAP" evidence="2">
    <location>
        <begin position="32"/>
        <end position="79"/>
    </location>
</feature>
<dbReference type="GO" id="GO:0005576">
    <property type="term" value="C:extracellular region"/>
    <property type="evidence" value="ECO:0007669"/>
    <property type="project" value="InterPro"/>
</dbReference>
<evidence type="ECO:0000256" key="1">
    <source>
        <dbReference type="SAM" id="SignalP"/>
    </source>
</evidence>
<evidence type="ECO:0000259" key="2">
    <source>
        <dbReference type="PROSITE" id="PS51390"/>
    </source>
</evidence>
<dbReference type="AlphaFoldDB" id="A0A674IYT4"/>
<protein>
    <recommendedName>
        <fullName evidence="2">WAP domain-containing protein</fullName>
    </recommendedName>
</protein>
<dbReference type="Gene3D" id="4.10.75.10">
    <property type="entry name" value="Elafin-like"/>
    <property type="match status" value="1"/>
</dbReference>